<evidence type="ECO:0000313" key="2">
    <source>
        <dbReference type="Proteomes" id="UP000641646"/>
    </source>
</evidence>
<dbReference type="PANTHER" id="PTHR35841">
    <property type="entry name" value="PHOSPHONATES-BINDING PERIPLASMIC PROTEIN"/>
    <property type="match status" value="1"/>
</dbReference>
<dbReference type="RefSeq" id="WP_190467500.1">
    <property type="nucleotide sequence ID" value="NZ_JACJPW010000053.1"/>
</dbReference>
<reference evidence="1" key="1">
    <citation type="journal article" date="2015" name="ISME J.">
        <title>Draft Genome Sequence of Streptomyces incarnatus NRRL8089, which Produces the Nucleoside Antibiotic Sinefungin.</title>
        <authorList>
            <person name="Oshima K."/>
            <person name="Hattori M."/>
            <person name="Shimizu H."/>
            <person name="Fukuda K."/>
            <person name="Nemoto M."/>
            <person name="Inagaki K."/>
            <person name="Tamura T."/>
        </authorList>
    </citation>
    <scope>NUCLEOTIDE SEQUENCE</scope>
    <source>
        <strain evidence="1">FACHB-1375</strain>
    </source>
</reference>
<gene>
    <name evidence="1" type="ORF">H6G03_20190</name>
</gene>
<dbReference type="SUPFAM" id="SSF53850">
    <property type="entry name" value="Periplasmic binding protein-like II"/>
    <property type="match status" value="1"/>
</dbReference>
<name>A0A926ZHR5_9CYAN</name>
<dbReference type="PANTHER" id="PTHR35841:SF1">
    <property type="entry name" value="PHOSPHONATES-BINDING PERIPLASMIC PROTEIN"/>
    <property type="match status" value="1"/>
</dbReference>
<dbReference type="Pfam" id="PF12974">
    <property type="entry name" value="Phosphonate-bd"/>
    <property type="match status" value="1"/>
</dbReference>
<keyword evidence="2" id="KW-1185">Reference proteome</keyword>
<dbReference type="EMBL" id="JACJPW010000053">
    <property type="protein sequence ID" value="MBD2183350.1"/>
    <property type="molecule type" value="Genomic_DNA"/>
</dbReference>
<accession>A0A926ZHR5</accession>
<comment type="caution">
    <text evidence="1">The sequence shown here is derived from an EMBL/GenBank/DDBJ whole genome shotgun (WGS) entry which is preliminary data.</text>
</comment>
<proteinExistence type="predicted"/>
<dbReference type="Gene3D" id="3.40.190.10">
    <property type="entry name" value="Periplasmic binding protein-like II"/>
    <property type="match status" value="2"/>
</dbReference>
<organism evidence="1 2">
    <name type="scientific">Aerosakkonema funiforme FACHB-1375</name>
    <dbReference type="NCBI Taxonomy" id="2949571"/>
    <lineage>
        <taxon>Bacteria</taxon>
        <taxon>Bacillati</taxon>
        <taxon>Cyanobacteriota</taxon>
        <taxon>Cyanophyceae</taxon>
        <taxon>Oscillatoriophycideae</taxon>
        <taxon>Aerosakkonematales</taxon>
        <taxon>Aerosakkonemataceae</taxon>
        <taxon>Aerosakkonema</taxon>
    </lineage>
</organism>
<reference evidence="1" key="2">
    <citation type="submission" date="2020-08" db="EMBL/GenBank/DDBJ databases">
        <authorList>
            <person name="Chen M."/>
            <person name="Teng W."/>
            <person name="Zhao L."/>
            <person name="Hu C."/>
            <person name="Zhou Y."/>
            <person name="Han B."/>
            <person name="Song L."/>
            <person name="Shu W."/>
        </authorList>
    </citation>
    <scope>NUCLEOTIDE SEQUENCE</scope>
    <source>
        <strain evidence="1">FACHB-1375</strain>
    </source>
</reference>
<protein>
    <submittedName>
        <fullName evidence="1">Phosphate/phosphite/phosphonate ABC transporter substrate-binding protein</fullName>
    </submittedName>
</protein>
<dbReference type="Proteomes" id="UP000641646">
    <property type="component" value="Unassembled WGS sequence"/>
</dbReference>
<evidence type="ECO:0000313" key="1">
    <source>
        <dbReference type="EMBL" id="MBD2183350.1"/>
    </source>
</evidence>
<dbReference type="AlphaFoldDB" id="A0A926ZHR5"/>
<sequence length="324" mass="35013">MLLKKNFLLGAGAALVALFGITIDALDKMPQARAERTASDRVQQSLAQATANRLTIVLPTRGDAADAQRKANAVAQFLSRETGMSVEAMVADETAAVEALRANRADVAFLSSRPALKAEELANARLYLAEVRPNYSGGYTYRSVFVVPSNSPLRSGATAQTLQQLRGKKMAFTSPTSGSGFIFPVGELVKLGLVENRDRLNGFFGQVSYGNNYSGALQAVLRGQADVAAVSEYALKPPYITQAEGSRLRVLYAINNVPAHGVSIDDDVPVATREKIINALMKLNEPANNQLLRDLYNSTQLVKINHTTHLQPMRDALQRAGIQL</sequence>